<feature type="domain" description="Thiamine pyrophosphate enzyme TPP-binding" evidence="10">
    <location>
        <begin position="51"/>
        <end position="198"/>
    </location>
</feature>
<dbReference type="GO" id="GO:0030976">
    <property type="term" value="F:thiamine pyrophosphate binding"/>
    <property type="evidence" value="ECO:0007669"/>
    <property type="project" value="InterPro"/>
</dbReference>
<dbReference type="InterPro" id="IPR011766">
    <property type="entry name" value="TPP_enzyme_TPP-bd"/>
</dbReference>
<evidence type="ECO:0000256" key="7">
    <source>
        <dbReference type="ARBA" id="ARBA00023004"/>
    </source>
</evidence>
<evidence type="ECO:0000256" key="8">
    <source>
        <dbReference type="ARBA" id="ARBA00023014"/>
    </source>
</evidence>
<keyword evidence="6" id="KW-0560">Oxidoreductase</keyword>
<comment type="cofactor">
    <cofactor evidence="1">
        <name>Mg(2+)</name>
        <dbReference type="ChEBI" id="CHEBI:18420"/>
    </cofactor>
</comment>
<dbReference type="EMBL" id="BART01003975">
    <property type="protein sequence ID" value="GAG64462.1"/>
    <property type="molecule type" value="Genomic_DNA"/>
</dbReference>
<dbReference type="Gene3D" id="3.40.50.970">
    <property type="match status" value="1"/>
</dbReference>
<evidence type="ECO:0000259" key="11">
    <source>
        <dbReference type="Pfam" id="PF12367"/>
    </source>
</evidence>
<evidence type="ECO:0000256" key="1">
    <source>
        <dbReference type="ARBA" id="ARBA00001946"/>
    </source>
</evidence>
<dbReference type="GO" id="GO:0046872">
    <property type="term" value="F:metal ion binding"/>
    <property type="evidence" value="ECO:0007669"/>
    <property type="project" value="UniProtKB-KW"/>
</dbReference>
<dbReference type="GO" id="GO:0045333">
    <property type="term" value="P:cellular respiration"/>
    <property type="evidence" value="ECO:0007669"/>
    <property type="project" value="UniProtKB-ARBA"/>
</dbReference>
<proteinExistence type="predicted"/>
<evidence type="ECO:0000256" key="2">
    <source>
        <dbReference type="ARBA" id="ARBA00001964"/>
    </source>
</evidence>
<evidence type="ECO:0000256" key="4">
    <source>
        <dbReference type="ARBA" id="ARBA00022723"/>
    </source>
</evidence>
<feature type="domain" description="Pyruvate ferredoxin oxidoreductase beta subunit C-terminal" evidence="11">
    <location>
        <begin position="202"/>
        <end position="266"/>
    </location>
</feature>
<dbReference type="GO" id="GO:0016625">
    <property type="term" value="F:oxidoreductase activity, acting on the aldehyde or oxo group of donors, iron-sulfur protein as acceptor"/>
    <property type="evidence" value="ECO:0007669"/>
    <property type="project" value="UniProtKB-ARBA"/>
</dbReference>
<evidence type="ECO:0008006" key="13">
    <source>
        <dbReference type="Google" id="ProtNLM"/>
    </source>
</evidence>
<evidence type="ECO:0000256" key="6">
    <source>
        <dbReference type="ARBA" id="ARBA00023002"/>
    </source>
</evidence>
<evidence type="ECO:0000256" key="5">
    <source>
        <dbReference type="ARBA" id="ARBA00022842"/>
    </source>
</evidence>
<keyword evidence="8" id="KW-0411">Iron-sulfur</keyword>
<gene>
    <name evidence="12" type="ORF">S01H4_10411</name>
</gene>
<dbReference type="AlphaFoldDB" id="X1A2R5"/>
<keyword evidence="4" id="KW-0479">Metal-binding</keyword>
<sequence>MINKMNLSTNIKNTWCPGCGNFAILNSIKTVLGVLYDEGIPLENIVIVSGIGCHAKIVDYVNVNSFYSIHGRVTPVAEGIKIANPDLKVIGFAGDGDAYGEGLEHLIFAAKRNIDITMIIHNNRVYGLTTGQFTPTSPVGFKGRSTPEGTLEYPINPLEIMLASGATFIARSYSRGLKYLKKTLKEAITHKGFSIVDVLQVCVTFFNLYKYYNERIYRLKDHDSENYNQALQRIREWDYNSDSQIALGVFYKKEIPTFEDKFKEFKLEVEDKKLKIEKLLRENI</sequence>
<reference evidence="12" key="1">
    <citation type="journal article" date="2014" name="Front. Microbiol.">
        <title>High frequency of phylogenetically diverse reductive dehalogenase-homologous genes in deep subseafloor sedimentary metagenomes.</title>
        <authorList>
            <person name="Kawai M."/>
            <person name="Futagami T."/>
            <person name="Toyoda A."/>
            <person name="Takaki Y."/>
            <person name="Nishi S."/>
            <person name="Hori S."/>
            <person name="Arai W."/>
            <person name="Tsubouchi T."/>
            <person name="Morono Y."/>
            <person name="Uchiyama I."/>
            <person name="Ito T."/>
            <person name="Fujiyama A."/>
            <person name="Inagaki F."/>
            <person name="Takami H."/>
        </authorList>
    </citation>
    <scope>NUCLEOTIDE SEQUENCE</scope>
    <source>
        <strain evidence="12">Expedition CK06-06</strain>
    </source>
</reference>
<dbReference type="InterPro" id="IPR029061">
    <property type="entry name" value="THDP-binding"/>
</dbReference>
<dbReference type="InterPro" id="IPR051457">
    <property type="entry name" value="2-oxoacid:Fd_oxidoreductase"/>
</dbReference>
<organism evidence="12">
    <name type="scientific">marine sediment metagenome</name>
    <dbReference type="NCBI Taxonomy" id="412755"/>
    <lineage>
        <taxon>unclassified sequences</taxon>
        <taxon>metagenomes</taxon>
        <taxon>ecological metagenomes</taxon>
    </lineage>
</organism>
<dbReference type="Pfam" id="PF02775">
    <property type="entry name" value="TPP_enzyme_C"/>
    <property type="match status" value="1"/>
</dbReference>
<evidence type="ECO:0000259" key="10">
    <source>
        <dbReference type="Pfam" id="PF02775"/>
    </source>
</evidence>
<dbReference type="NCBIfam" id="TIGR02177">
    <property type="entry name" value="PorB_KorB"/>
    <property type="match status" value="1"/>
</dbReference>
<dbReference type="InterPro" id="IPR011896">
    <property type="entry name" value="OFOB"/>
</dbReference>
<keyword evidence="7" id="KW-0408">Iron</keyword>
<comment type="cofactor">
    <cofactor evidence="3">
        <name>[4Fe-4S] cluster</name>
        <dbReference type="ChEBI" id="CHEBI:49883"/>
    </cofactor>
</comment>
<name>X1A2R5_9ZZZZ</name>
<evidence type="ECO:0000256" key="3">
    <source>
        <dbReference type="ARBA" id="ARBA00001966"/>
    </source>
</evidence>
<dbReference type="SUPFAM" id="SSF52518">
    <property type="entry name" value="Thiamin diphosphate-binding fold (THDP-binding)"/>
    <property type="match status" value="1"/>
</dbReference>
<dbReference type="PANTHER" id="PTHR48084">
    <property type="entry name" value="2-OXOGLUTARATE OXIDOREDUCTASE SUBUNIT KORB-RELATED"/>
    <property type="match status" value="1"/>
</dbReference>
<dbReference type="Pfam" id="PF12367">
    <property type="entry name" value="PFO_beta_C"/>
    <property type="match status" value="1"/>
</dbReference>
<dbReference type="CDD" id="cd03375">
    <property type="entry name" value="TPP_OGFOR"/>
    <property type="match status" value="1"/>
</dbReference>
<keyword evidence="5" id="KW-0460">Magnesium</keyword>
<comment type="caution">
    <text evidence="12">The sequence shown here is derived from an EMBL/GenBank/DDBJ whole genome shotgun (WGS) entry which is preliminary data.</text>
</comment>
<keyword evidence="9" id="KW-0786">Thiamine pyrophosphate</keyword>
<dbReference type="InterPro" id="IPR032686">
    <property type="entry name" value="PFO_beta_C"/>
</dbReference>
<dbReference type="GO" id="GO:0051536">
    <property type="term" value="F:iron-sulfur cluster binding"/>
    <property type="evidence" value="ECO:0007669"/>
    <property type="project" value="UniProtKB-KW"/>
</dbReference>
<evidence type="ECO:0000256" key="9">
    <source>
        <dbReference type="ARBA" id="ARBA00023052"/>
    </source>
</evidence>
<dbReference type="PANTHER" id="PTHR48084:SF4">
    <property type="entry name" value="2-OXOGLUTARATE OXIDOREDUCTASE SUBUNIT KORB"/>
    <property type="match status" value="1"/>
</dbReference>
<evidence type="ECO:0000313" key="12">
    <source>
        <dbReference type="EMBL" id="GAG64462.1"/>
    </source>
</evidence>
<protein>
    <recommendedName>
        <fullName evidence="13">Thiamine pyrophosphate enzyme TPP-binding domain-containing protein</fullName>
    </recommendedName>
</protein>
<accession>X1A2R5</accession>
<comment type="cofactor">
    <cofactor evidence="2">
        <name>thiamine diphosphate</name>
        <dbReference type="ChEBI" id="CHEBI:58937"/>
    </cofactor>
</comment>